<dbReference type="RefSeq" id="WP_154797105.1">
    <property type="nucleotide sequence ID" value="NZ_CP052757.1"/>
</dbReference>
<proteinExistence type="predicted"/>
<dbReference type="InterPro" id="IPR020843">
    <property type="entry name" value="ER"/>
</dbReference>
<dbReference type="SMART" id="SM00829">
    <property type="entry name" value="PKS_ER"/>
    <property type="match status" value="1"/>
</dbReference>
<dbReference type="OrthoDB" id="9780520at2"/>
<dbReference type="EMBL" id="CP052757">
    <property type="protein sequence ID" value="QJW34854.1"/>
    <property type="molecule type" value="Genomic_DNA"/>
</dbReference>
<dbReference type="Pfam" id="PF13602">
    <property type="entry name" value="ADH_zinc_N_2"/>
    <property type="match status" value="1"/>
</dbReference>
<feature type="domain" description="Enoyl reductase (ER)" evidence="3">
    <location>
        <begin position="10"/>
        <end position="345"/>
    </location>
</feature>
<dbReference type="Pfam" id="PF08240">
    <property type="entry name" value="ADH_N"/>
    <property type="match status" value="1"/>
</dbReference>
<name>A0A6M5U9P9_9MICO</name>
<keyword evidence="1" id="KW-0521">NADP</keyword>
<reference evidence="5" key="1">
    <citation type="journal article" date="2022" name="Int. J. Syst. Evol. Microbiol.">
        <title>Cellulosimicrobium protaetiae sp. nov., isolated from the gut of the larva of Protaetia brevitarsis seulensis.</title>
        <authorList>
            <person name="Le Han H."/>
            <person name="Nguyen T.T.H."/>
            <person name="Li Z."/>
            <person name="Shin N.R."/>
            <person name="Kim S.G."/>
        </authorList>
    </citation>
    <scope>NUCLEOTIDE SEQUENCE [LARGE SCALE GENOMIC DNA]</scope>
    <source>
        <strain evidence="5">BI34</strain>
    </source>
</reference>
<keyword evidence="2" id="KW-0560">Oxidoreductase</keyword>
<dbReference type="AlphaFoldDB" id="A0A6M5U9P9"/>
<protein>
    <submittedName>
        <fullName evidence="4">Zinc-binding dehydrogenase</fullName>
    </submittedName>
</protein>
<dbReference type="Gene3D" id="3.40.50.720">
    <property type="entry name" value="NAD(P)-binding Rossmann-like Domain"/>
    <property type="match status" value="1"/>
</dbReference>
<evidence type="ECO:0000256" key="2">
    <source>
        <dbReference type="ARBA" id="ARBA00023002"/>
    </source>
</evidence>
<evidence type="ECO:0000256" key="1">
    <source>
        <dbReference type="ARBA" id="ARBA00022857"/>
    </source>
</evidence>
<dbReference type="PANTHER" id="PTHR48106:SF13">
    <property type="entry name" value="QUINONE OXIDOREDUCTASE-RELATED"/>
    <property type="match status" value="1"/>
</dbReference>
<dbReference type="KEGG" id="cprt:FIC82_000190"/>
<dbReference type="PANTHER" id="PTHR48106">
    <property type="entry name" value="QUINONE OXIDOREDUCTASE PIG3-RELATED"/>
    <property type="match status" value="1"/>
</dbReference>
<dbReference type="InterPro" id="IPR013154">
    <property type="entry name" value="ADH-like_N"/>
</dbReference>
<dbReference type="SUPFAM" id="SSF51735">
    <property type="entry name" value="NAD(P)-binding Rossmann-fold domains"/>
    <property type="match status" value="1"/>
</dbReference>
<dbReference type="GO" id="GO:0035925">
    <property type="term" value="F:mRNA 3'-UTR AU-rich region binding"/>
    <property type="evidence" value="ECO:0007669"/>
    <property type="project" value="TreeGrafter"/>
</dbReference>
<keyword evidence="5" id="KW-1185">Reference proteome</keyword>
<gene>
    <name evidence="4" type="ORF">FIC82_000190</name>
</gene>
<sequence>MDAIRLHAFGPPENLVLDQVPDPVPGPGQVRVAVRAHGVHLLDTTLRRGEASGGPLPLPALPTIPGREVAGVVDAVGPGVDAAWRGRRVAAHLGATPDGGGYARLAVVPVEALHRVPDHVPAPEAIAMIGTGRTAVGILDLAELDAADTVVLTAAAGGLGTLLVQSALAAGARVVALAGGPEKVALVYSLARGAHADRLEVIDYRAEGWLDEARAAVRQHAPDGATVLLDGVGGDAGADAAALVAPHGRLVLFGWSSGEPNRAGDIDHDAGNVTNSGAGAVTRDVRWAVGPRARPWGDLFDLQERALALAADGTWHVVTHQVPLAEAARAHRELEARATTGKVVLV</sequence>
<dbReference type="SUPFAM" id="SSF50129">
    <property type="entry name" value="GroES-like"/>
    <property type="match status" value="1"/>
</dbReference>
<organism evidence="4 5">
    <name type="scientific">Cellulosimicrobium protaetiae</name>
    <dbReference type="NCBI Taxonomy" id="2587808"/>
    <lineage>
        <taxon>Bacteria</taxon>
        <taxon>Bacillati</taxon>
        <taxon>Actinomycetota</taxon>
        <taxon>Actinomycetes</taxon>
        <taxon>Micrococcales</taxon>
        <taxon>Promicromonosporaceae</taxon>
        <taxon>Cellulosimicrobium</taxon>
    </lineage>
</organism>
<accession>A0A6M5U9P9</accession>
<dbReference type="GO" id="GO:0003960">
    <property type="term" value="F:quinone reductase (NADPH) activity"/>
    <property type="evidence" value="ECO:0007669"/>
    <property type="project" value="TreeGrafter"/>
</dbReference>
<dbReference type="Gene3D" id="3.90.180.10">
    <property type="entry name" value="Medium-chain alcohol dehydrogenases, catalytic domain"/>
    <property type="match status" value="1"/>
</dbReference>
<dbReference type="Proteomes" id="UP000451354">
    <property type="component" value="Chromosome"/>
</dbReference>
<evidence type="ECO:0000259" key="3">
    <source>
        <dbReference type="SMART" id="SM00829"/>
    </source>
</evidence>
<dbReference type="InterPro" id="IPR036291">
    <property type="entry name" value="NAD(P)-bd_dom_sf"/>
</dbReference>
<dbReference type="GO" id="GO:0070402">
    <property type="term" value="F:NADPH binding"/>
    <property type="evidence" value="ECO:0007669"/>
    <property type="project" value="TreeGrafter"/>
</dbReference>
<dbReference type="InterPro" id="IPR011032">
    <property type="entry name" value="GroES-like_sf"/>
</dbReference>
<evidence type="ECO:0000313" key="5">
    <source>
        <dbReference type="Proteomes" id="UP000451354"/>
    </source>
</evidence>
<dbReference type="GO" id="GO:0005829">
    <property type="term" value="C:cytosol"/>
    <property type="evidence" value="ECO:0007669"/>
    <property type="project" value="TreeGrafter"/>
</dbReference>
<evidence type="ECO:0000313" key="4">
    <source>
        <dbReference type="EMBL" id="QJW34854.1"/>
    </source>
</evidence>